<dbReference type="SUPFAM" id="SSF53649">
    <property type="entry name" value="Alkaline phosphatase-like"/>
    <property type="match status" value="1"/>
</dbReference>
<dbReference type="GO" id="GO:0004065">
    <property type="term" value="F:arylsulfatase activity"/>
    <property type="evidence" value="ECO:0007669"/>
    <property type="project" value="TreeGrafter"/>
</dbReference>
<dbReference type="Gene3D" id="3.40.720.10">
    <property type="entry name" value="Alkaline Phosphatase, subunit A"/>
    <property type="match status" value="1"/>
</dbReference>
<evidence type="ECO:0000259" key="2">
    <source>
        <dbReference type="Pfam" id="PF00884"/>
    </source>
</evidence>
<comment type="caution">
    <text evidence="3">The sequence shown here is derived from an EMBL/GenBank/DDBJ whole genome shotgun (WGS) entry which is preliminary data.</text>
</comment>
<dbReference type="AlphaFoldDB" id="X1G3F1"/>
<comment type="similarity">
    <text evidence="1">Belongs to the sulfatase family.</text>
</comment>
<dbReference type="Pfam" id="PF00884">
    <property type="entry name" value="Sulfatase"/>
    <property type="match status" value="1"/>
</dbReference>
<dbReference type="InterPro" id="IPR000917">
    <property type="entry name" value="Sulfatase_N"/>
</dbReference>
<dbReference type="CDD" id="cd16148">
    <property type="entry name" value="sulfatase_like"/>
    <property type="match status" value="1"/>
</dbReference>
<feature type="domain" description="Sulfatase N-terminal" evidence="2">
    <location>
        <begin position="2"/>
        <end position="303"/>
    </location>
</feature>
<name>X1G3F1_9ZZZZ</name>
<dbReference type="InterPro" id="IPR017850">
    <property type="entry name" value="Alkaline_phosphatase_core_sf"/>
</dbReference>
<evidence type="ECO:0000313" key="3">
    <source>
        <dbReference type="EMBL" id="GAH39335.1"/>
    </source>
</evidence>
<reference evidence="3" key="1">
    <citation type="journal article" date="2014" name="Front. Microbiol.">
        <title>High frequency of phylogenetically diverse reductive dehalogenase-homologous genes in deep subseafloor sedimentary metagenomes.</title>
        <authorList>
            <person name="Kawai M."/>
            <person name="Futagami T."/>
            <person name="Toyoda A."/>
            <person name="Takaki Y."/>
            <person name="Nishi S."/>
            <person name="Hori S."/>
            <person name="Arai W."/>
            <person name="Tsubouchi T."/>
            <person name="Morono Y."/>
            <person name="Uchiyama I."/>
            <person name="Ito T."/>
            <person name="Fujiyama A."/>
            <person name="Inagaki F."/>
            <person name="Takami H."/>
        </authorList>
    </citation>
    <scope>NUCLEOTIDE SEQUENCE</scope>
    <source>
        <strain evidence="3">Expedition CK06-06</strain>
    </source>
</reference>
<protein>
    <recommendedName>
        <fullName evidence="2">Sulfatase N-terminal domain-containing protein</fullName>
    </recommendedName>
</protein>
<sequence>MKNVILLTIDVLRKDILGGYGKESGLTPFIDSLLNKCIRFTRAQASGPYTQASFPGLLTSSYFLEYGKPKGLASEKILISEPLQKAGIVTAGFHSNPHMSGFLGWNRAWDVFYDSMEDEVETRIPYIRGNIINTKVNNWLSWHTKGGECKPFFLWLHYMDIHEPYMPEKNYIDMVDPSITISQDEMYSLFESTLLKRDASHPEKVALLKKLYDVHVREVDTYVQEFYGTLEKLGILKDSIVIITNDHGDEFGEHGGLSHDDKMYSELIDMPLLIYDPNQDKEEVCDTLVSNVDIPPTILQLFGLEPVSGFEGHSLLPLEDYPQKGVFGEAIDQRSQRGGDINKDVYFYREEDIKIIYRANLDTWEMYNLKEDPRELNNIVDTSPVAGELKSKLKPRVRRWAN</sequence>
<dbReference type="EMBL" id="BARU01005642">
    <property type="protein sequence ID" value="GAH39335.1"/>
    <property type="molecule type" value="Genomic_DNA"/>
</dbReference>
<proteinExistence type="inferred from homology"/>
<gene>
    <name evidence="3" type="ORF">S03H2_11031</name>
</gene>
<dbReference type="Gene3D" id="3.30.1120.10">
    <property type="match status" value="1"/>
</dbReference>
<dbReference type="InterPro" id="IPR050738">
    <property type="entry name" value="Sulfatase"/>
</dbReference>
<accession>X1G3F1</accession>
<dbReference type="PANTHER" id="PTHR42693:SF33">
    <property type="entry name" value="ARYLSULFATASE"/>
    <property type="match status" value="1"/>
</dbReference>
<evidence type="ECO:0000256" key="1">
    <source>
        <dbReference type="ARBA" id="ARBA00008779"/>
    </source>
</evidence>
<organism evidence="3">
    <name type="scientific">marine sediment metagenome</name>
    <dbReference type="NCBI Taxonomy" id="412755"/>
    <lineage>
        <taxon>unclassified sequences</taxon>
        <taxon>metagenomes</taxon>
        <taxon>ecological metagenomes</taxon>
    </lineage>
</organism>
<dbReference type="PANTHER" id="PTHR42693">
    <property type="entry name" value="ARYLSULFATASE FAMILY MEMBER"/>
    <property type="match status" value="1"/>
</dbReference>